<feature type="region of interest" description="Disordered" evidence="1">
    <location>
        <begin position="1"/>
        <end position="34"/>
    </location>
</feature>
<dbReference type="Pfam" id="PF05119">
    <property type="entry name" value="Terminase_4"/>
    <property type="match status" value="1"/>
</dbReference>
<proteinExistence type="predicted"/>
<sequence length="161" mass="17643">MIGMARPRKVVSMQTGHRTAKEKATREKGEKRIKAKADALSPPDWLSEVAALEFTRVVSEAAQVGMLDNLDLSVLAVYADNYGQYVAAASYLNEHGQVVKTQNGYQTPSPWLKVKDSAAKNIFSCSTKLGLAVTDRLKLITPVKEEKTVNKFIKFLGDADG</sequence>
<evidence type="ECO:0000256" key="1">
    <source>
        <dbReference type="SAM" id="MobiDB-lite"/>
    </source>
</evidence>
<organism evidence="2 3">
    <name type="scientific">Selenomonas ruminantium</name>
    <dbReference type="NCBI Taxonomy" id="971"/>
    <lineage>
        <taxon>Bacteria</taxon>
        <taxon>Bacillati</taxon>
        <taxon>Bacillota</taxon>
        <taxon>Negativicutes</taxon>
        <taxon>Selenomonadales</taxon>
        <taxon>Selenomonadaceae</taxon>
        <taxon>Selenomonas</taxon>
    </lineage>
</organism>
<accession>A0A927ZQL5</accession>
<dbReference type="Proteomes" id="UP000761380">
    <property type="component" value="Unassembled WGS sequence"/>
</dbReference>
<gene>
    <name evidence="2" type="ORF">E7201_02000</name>
</gene>
<dbReference type="EMBL" id="SVBY01000008">
    <property type="protein sequence ID" value="MBE6091941.1"/>
    <property type="molecule type" value="Genomic_DNA"/>
</dbReference>
<protein>
    <submittedName>
        <fullName evidence="2">Phage terminase small subunit P27 family</fullName>
    </submittedName>
</protein>
<name>A0A927ZQL5_SELRU</name>
<comment type="caution">
    <text evidence="2">The sequence shown here is derived from an EMBL/GenBank/DDBJ whole genome shotgun (WGS) entry which is preliminary data.</text>
</comment>
<dbReference type="AlphaFoldDB" id="A0A927ZQL5"/>
<evidence type="ECO:0000313" key="2">
    <source>
        <dbReference type="EMBL" id="MBE6091941.1"/>
    </source>
</evidence>
<evidence type="ECO:0000313" key="3">
    <source>
        <dbReference type="Proteomes" id="UP000761380"/>
    </source>
</evidence>
<dbReference type="InterPro" id="IPR006448">
    <property type="entry name" value="Phage_term_ssu_P27"/>
</dbReference>
<feature type="compositionally biased region" description="Basic and acidic residues" evidence="1">
    <location>
        <begin position="19"/>
        <end position="34"/>
    </location>
</feature>
<dbReference type="NCBIfam" id="TIGR01558">
    <property type="entry name" value="sm_term_P27"/>
    <property type="match status" value="1"/>
</dbReference>
<reference evidence="2" key="1">
    <citation type="submission" date="2019-04" db="EMBL/GenBank/DDBJ databases">
        <title>Evolution of Biomass-Degrading Anaerobic Consortia Revealed by Metagenomics.</title>
        <authorList>
            <person name="Peng X."/>
        </authorList>
    </citation>
    <scope>NUCLEOTIDE SEQUENCE</scope>
    <source>
        <strain evidence="2">SIG240</strain>
    </source>
</reference>